<evidence type="ECO:0000256" key="14">
    <source>
        <dbReference type="ARBA" id="ARBA00047558"/>
    </source>
</evidence>
<dbReference type="PROSITE" id="PS00108">
    <property type="entry name" value="PROTEIN_KINASE_ST"/>
    <property type="match status" value="1"/>
</dbReference>
<dbReference type="Gene3D" id="2.10.25.10">
    <property type="entry name" value="Laminin"/>
    <property type="match status" value="1"/>
</dbReference>
<evidence type="ECO:0000256" key="7">
    <source>
        <dbReference type="ARBA" id="ARBA00022741"/>
    </source>
</evidence>
<evidence type="ECO:0000256" key="13">
    <source>
        <dbReference type="ARBA" id="ARBA00023180"/>
    </source>
</evidence>
<dbReference type="Gene3D" id="3.30.200.20">
    <property type="entry name" value="Phosphorylase Kinase, domain 1"/>
    <property type="match status" value="1"/>
</dbReference>
<dbReference type="GO" id="GO:0005524">
    <property type="term" value="F:ATP binding"/>
    <property type="evidence" value="ECO:0007669"/>
    <property type="project" value="UniProtKB-KW"/>
</dbReference>
<dbReference type="SMART" id="SM00220">
    <property type="entry name" value="S_TKc"/>
    <property type="match status" value="1"/>
</dbReference>
<dbReference type="InterPro" id="IPR000719">
    <property type="entry name" value="Prot_kinase_dom"/>
</dbReference>
<keyword evidence="11 16" id="KW-0472">Membrane</keyword>
<evidence type="ECO:0000256" key="1">
    <source>
        <dbReference type="ARBA" id="ARBA00004479"/>
    </source>
</evidence>
<name>A0ABC8KCU1_ERUVS</name>
<dbReference type="SUPFAM" id="SSF56112">
    <property type="entry name" value="Protein kinase-like (PK-like)"/>
    <property type="match status" value="1"/>
</dbReference>
<evidence type="ECO:0000256" key="3">
    <source>
        <dbReference type="ARBA" id="ARBA00022553"/>
    </source>
</evidence>
<reference evidence="18 19" key="1">
    <citation type="submission" date="2022-03" db="EMBL/GenBank/DDBJ databases">
        <authorList>
            <person name="Macdonald S."/>
            <person name="Ahmed S."/>
            <person name="Newling K."/>
        </authorList>
    </citation>
    <scope>NUCLEOTIDE SEQUENCE [LARGE SCALE GENOMIC DNA]</scope>
</reference>
<keyword evidence="4" id="KW-0808">Transferase</keyword>
<comment type="caution">
    <text evidence="18">The sequence shown here is derived from an EMBL/GenBank/DDBJ whole genome shotgun (WGS) entry which is preliminary data.</text>
</comment>
<evidence type="ECO:0000256" key="16">
    <source>
        <dbReference type="SAM" id="Phobius"/>
    </source>
</evidence>
<keyword evidence="13" id="KW-0325">Glycoprotein</keyword>
<dbReference type="Pfam" id="PF13947">
    <property type="entry name" value="GUB_WAK_bind"/>
    <property type="match status" value="1"/>
</dbReference>
<dbReference type="InterPro" id="IPR025287">
    <property type="entry name" value="WAK_GUB"/>
</dbReference>
<dbReference type="InterPro" id="IPR011009">
    <property type="entry name" value="Kinase-like_dom_sf"/>
</dbReference>
<dbReference type="EMBL" id="CAKOAT010216265">
    <property type="protein sequence ID" value="CAH8356189.1"/>
    <property type="molecule type" value="Genomic_DNA"/>
</dbReference>
<dbReference type="CDD" id="cd00054">
    <property type="entry name" value="EGF_CA"/>
    <property type="match status" value="1"/>
</dbReference>
<keyword evidence="2" id="KW-0723">Serine/threonine-protein kinase</keyword>
<comment type="subcellular location">
    <subcellularLocation>
        <location evidence="1">Membrane</location>
        <topology evidence="1">Single-pass type I membrane protein</topology>
    </subcellularLocation>
</comment>
<dbReference type="Pfam" id="PF08488">
    <property type="entry name" value="WAK"/>
    <property type="match status" value="1"/>
</dbReference>
<evidence type="ECO:0000313" key="18">
    <source>
        <dbReference type="EMBL" id="CAH8356189.1"/>
    </source>
</evidence>
<comment type="catalytic activity">
    <reaction evidence="14">
        <text>L-seryl-[protein] + ATP = O-phospho-L-seryl-[protein] + ADP + H(+)</text>
        <dbReference type="Rhea" id="RHEA:17989"/>
        <dbReference type="Rhea" id="RHEA-COMP:9863"/>
        <dbReference type="Rhea" id="RHEA-COMP:11604"/>
        <dbReference type="ChEBI" id="CHEBI:15378"/>
        <dbReference type="ChEBI" id="CHEBI:29999"/>
        <dbReference type="ChEBI" id="CHEBI:30616"/>
        <dbReference type="ChEBI" id="CHEBI:83421"/>
        <dbReference type="ChEBI" id="CHEBI:456216"/>
    </reaction>
</comment>
<dbReference type="PANTHER" id="PTHR27005:SF515">
    <property type="entry name" value="WALL-ASSOCIATED RECEPTOR KINASE-LIKE 10-RELATED"/>
    <property type="match status" value="1"/>
</dbReference>
<feature type="transmembrane region" description="Helical" evidence="16">
    <location>
        <begin position="51"/>
        <end position="69"/>
    </location>
</feature>
<gene>
    <name evidence="18" type="ORF">ERUC_LOCUS21944</name>
</gene>
<keyword evidence="7" id="KW-0547">Nucleotide-binding</keyword>
<dbReference type="PROSITE" id="PS50011">
    <property type="entry name" value="PROTEIN_KINASE_DOM"/>
    <property type="match status" value="1"/>
</dbReference>
<sequence length="837" mass="93165">MDLAVSEDLTPCVGCVQVNGCISLPYKTTLLSPTNCLENILNMSSYNPSSLMIILSLLFFLVFDLTFAGSCPKTCGGIDIPYPFGIGEGCYLNKWYEIKCDHNNSLSVSGKLVPVLSLIAKEVVDISLPESLGSYGYYSRMPYGKVHIKNPIASTGCSSNKQEFRSLLNLTGSPFYVGVSNKLIGIGCNSTASLTNVEPSITGCFSNCLGFTTPKYYPGSVYCNITSDYGHCGEESCNGNGCCKASMPGSIQQVVGVRIDDNATTTGWCKVAFLANEEYTLSEGSNPNWVYDKRYSTIELGWFLHTTNISFLGSLKCATMKEYLSLSRNPYESTYGISCACDHNSYFPNYASCSCNSGYMGNPYIPGGCEDKNECTEKDMYCGEDASCVNLQGSYKCLHRNYRLAIGICSSFGALIFIGGIYGLYKFIKKQRRLNQKKKFFKRNGGLLLQQQLTTTKGNNEKTRVFSSSELENATENFSLARILGQGGQGTVYKGMLVDGRIVAVKKSKVVDEDKLEEFINEVVILSQINHRNIVKLLGCCLETEVPVLVYEFIPNGNLFEHLHDESDDHTLTTWEVRLRIAIDIAGALSYLHSAASSPIYHRDVKSTNIMLDEKYRAKVSDFGTSRTVTVDHTHLTTVVSGTVGYVDPEYFQSSQFTDKSDVYSFGVVLVELITGEKSFSFLRSQENRTLATYFLLTMKQNRLLDIIDARIRDGCKLNQVTATANLARKCLNLKGRKRPSMREVSMELEKICKSSVVSLFCQCQILNLCFLTKHGKNFNLTYHRNYLMPLFSRPISVRVNVFCFKNTLECVINGSCQYQLYSFLSSECTCNKRIIS</sequence>
<evidence type="ECO:0000256" key="8">
    <source>
        <dbReference type="ARBA" id="ARBA00022777"/>
    </source>
</evidence>
<dbReference type="Proteomes" id="UP001642260">
    <property type="component" value="Unassembled WGS sequence"/>
</dbReference>
<keyword evidence="3" id="KW-0597">Phosphoprotein</keyword>
<dbReference type="GO" id="GO:0004674">
    <property type="term" value="F:protein serine/threonine kinase activity"/>
    <property type="evidence" value="ECO:0007669"/>
    <property type="project" value="UniProtKB-KW"/>
</dbReference>
<keyword evidence="8" id="KW-0418">Kinase</keyword>
<evidence type="ECO:0000259" key="17">
    <source>
        <dbReference type="PROSITE" id="PS50011"/>
    </source>
</evidence>
<dbReference type="InterPro" id="IPR018097">
    <property type="entry name" value="EGF_Ca-bd_CS"/>
</dbReference>
<keyword evidence="6" id="KW-0732">Signal</keyword>
<dbReference type="Gene3D" id="1.10.510.10">
    <property type="entry name" value="Transferase(Phosphotransferase) domain 1"/>
    <property type="match status" value="1"/>
</dbReference>
<evidence type="ECO:0000256" key="5">
    <source>
        <dbReference type="ARBA" id="ARBA00022692"/>
    </source>
</evidence>
<dbReference type="Pfam" id="PF00069">
    <property type="entry name" value="Pkinase"/>
    <property type="match status" value="1"/>
</dbReference>
<dbReference type="AlphaFoldDB" id="A0ABC8KCU1"/>
<evidence type="ECO:0000256" key="6">
    <source>
        <dbReference type="ARBA" id="ARBA00022729"/>
    </source>
</evidence>
<dbReference type="InterPro" id="IPR008271">
    <property type="entry name" value="Ser/Thr_kinase_AS"/>
</dbReference>
<evidence type="ECO:0000256" key="11">
    <source>
        <dbReference type="ARBA" id="ARBA00023136"/>
    </source>
</evidence>
<evidence type="ECO:0000256" key="10">
    <source>
        <dbReference type="ARBA" id="ARBA00022989"/>
    </source>
</evidence>
<organism evidence="18 19">
    <name type="scientific">Eruca vesicaria subsp. sativa</name>
    <name type="common">Garden rocket</name>
    <name type="synonym">Eruca sativa</name>
    <dbReference type="NCBI Taxonomy" id="29727"/>
    <lineage>
        <taxon>Eukaryota</taxon>
        <taxon>Viridiplantae</taxon>
        <taxon>Streptophyta</taxon>
        <taxon>Embryophyta</taxon>
        <taxon>Tracheophyta</taxon>
        <taxon>Spermatophyta</taxon>
        <taxon>Magnoliopsida</taxon>
        <taxon>eudicotyledons</taxon>
        <taxon>Gunneridae</taxon>
        <taxon>Pentapetalae</taxon>
        <taxon>rosids</taxon>
        <taxon>malvids</taxon>
        <taxon>Brassicales</taxon>
        <taxon>Brassicaceae</taxon>
        <taxon>Brassiceae</taxon>
        <taxon>Eruca</taxon>
    </lineage>
</organism>
<proteinExistence type="predicted"/>
<keyword evidence="5 16" id="KW-0812">Transmembrane</keyword>
<evidence type="ECO:0000256" key="12">
    <source>
        <dbReference type="ARBA" id="ARBA00023157"/>
    </source>
</evidence>
<evidence type="ECO:0000256" key="2">
    <source>
        <dbReference type="ARBA" id="ARBA00022527"/>
    </source>
</evidence>
<comment type="catalytic activity">
    <reaction evidence="15">
        <text>L-threonyl-[protein] + ATP = O-phospho-L-threonyl-[protein] + ADP + H(+)</text>
        <dbReference type="Rhea" id="RHEA:46608"/>
        <dbReference type="Rhea" id="RHEA-COMP:11060"/>
        <dbReference type="Rhea" id="RHEA-COMP:11605"/>
        <dbReference type="ChEBI" id="CHEBI:15378"/>
        <dbReference type="ChEBI" id="CHEBI:30013"/>
        <dbReference type="ChEBI" id="CHEBI:30616"/>
        <dbReference type="ChEBI" id="CHEBI:61977"/>
        <dbReference type="ChEBI" id="CHEBI:456216"/>
    </reaction>
</comment>
<dbReference type="PROSITE" id="PS01187">
    <property type="entry name" value="EGF_CA"/>
    <property type="match status" value="1"/>
</dbReference>
<accession>A0ABC8KCU1</accession>
<evidence type="ECO:0000313" key="19">
    <source>
        <dbReference type="Proteomes" id="UP001642260"/>
    </source>
</evidence>
<keyword evidence="12" id="KW-1015">Disulfide bond</keyword>
<feature type="transmembrane region" description="Helical" evidence="16">
    <location>
        <begin position="404"/>
        <end position="425"/>
    </location>
</feature>
<dbReference type="GO" id="GO:0016020">
    <property type="term" value="C:membrane"/>
    <property type="evidence" value="ECO:0007669"/>
    <property type="project" value="UniProtKB-SubCell"/>
</dbReference>
<dbReference type="FunFam" id="1.10.510.10:FF:000084">
    <property type="entry name" value="Wall-associated receptor kinase 2"/>
    <property type="match status" value="1"/>
</dbReference>
<dbReference type="InterPro" id="IPR013695">
    <property type="entry name" value="WAK"/>
</dbReference>
<dbReference type="InterPro" id="IPR045274">
    <property type="entry name" value="WAK-like"/>
</dbReference>
<evidence type="ECO:0000256" key="9">
    <source>
        <dbReference type="ARBA" id="ARBA00022840"/>
    </source>
</evidence>
<dbReference type="PANTHER" id="PTHR27005">
    <property type="entry name" value="WALL-ASSOCIATED RECEPTOR KINASE-LIKE 21"/>
    <property type="match status" value="1"/>
</dbReference>
<keyword evidence="10 16" id="KW-1133">Transmembrane helix</keyword>
<dbReference type="FunFam" id="3.30.200.20:FF:000043">
    <property type="entry name" value="Wall-associated receptor kinase 2"/>
    <property type="match status" value="1"/>
</dbReference>
<protein>
    <recommendedName>
        <fullName evidence="17">Protein kinase domain-containing protein</fullName>
    </recommendedName>
</protein>
<keyword evidence="9" id="KW-0067">ATP-binding</keyword>
<feature type="domain" description="Protein kinase" evidence="17">
    <location>
        <begin position="478"/>
        <end position="752"/>
    </location>
</feature>
<evidence type="ECO:0000256" key="4">
    <source>
        <dbReference type="ARBA" id="ARBA00022679"/>
    </source>
</evidence>
<keyword evidence="19" id="KW-1185">Reference proteome</keyword>
<evidence type="ECO:0000256" key="15">
    <source>
        <dbReference type="ARBA" id="ARBA00047951"/>
    </source>
</evidence>